<organism evidence="1 2">
    <name type="scientific">Macrophomina phaseolina</name>
    <dbReference type="NCBI Taxonomy" id="35725"/>
    <lineage>
        <taxon>Eukaryota</taxon>
        <taxon>Fungi</taxon>
        <taxon>Dikarya</taxon>
        <taxon>Ascomycota</taxon>
        <taxon>Pezizomycotina</taxon>
        <taxon>Dothideomycetes</taxon>
        <taxon>Dothideomycetes incertae sedis</taxon>
        <taxon>Botryosphaeriales</taxon>
        <taxon>Botryosphaeriaceae</taxon>
        <taxon>Macrophomina</taxon>
    </lineage>
</organism>
<evidence type="ECO:0000313" key="2">
    <source>
        <dbReference type="Proteomes" id="UP000774617"/>
    </source>
</evidence>
<sequence>MSFSAHADASGDSGVKAAAGIRLSPAATRIASELELVLIGANTQQPSTPGTGGDVARPKQALATARTSVVVKPPGRADQRAALPAADSLTCLAHPAATRCRCRCRCLLAAAPSPPRPRPAARVLLRSLTRMRPGRLPAVALVCRIQLEPAQPRALAARNAPRNLHATHHHPHRRRRPIVARAAVRRPPSVAFDCFEKNSDP</sequence>
<protein>
    <submittedName>
        <fullName evidence="1">Uncharacterized protein</fullName>
    </submittedName>
</protein>
<dbReference type="EMBL" id="JAGTJR010000028">
    <property type="protein sequence ID" value="KAH7042009.1"/>
    <property type="molecule type" value="Genomic_DNA"/>
</dbReference>
<accession>A0ABQ8G280</accession>
<gene>
    <name evidence="1" type="ORF">B0J12DRAFT_762614</name>
</gene>
<name>A0ABQ8G280_9PEZI</name>
<keyword evidence="2" id="KW-1185">Reference proteome</keyword>
<dbReference type="Proteomes" id="UP000774617">
    <property type="component" value="Unassembled WGS sequence"/>
</dbReference>
<comment type="caution">
    <text evidence="1">The sequence shown here is derived from an EMBL/GenBank/DDBJ whole genome shotgun (WGS) entry which is preliminary data.</text>
</comment>
<reference evidence="1 2" key="1">
    <citation type="journal article" date="2021" name="Nat. Commun.">
        <title>Genetic determinants of endophytism in the Arabidopsis root mycobiome.</title>
        <authorList>
            <person name="Mesny F."/>
            <person name="Miyauchi S."/>
            <person name="Thiergart T."/>
            <person name="Pickel B."/>
            <person name="Atanasova L."/>
            <person name="Karlsson M."/>
            <person name="Huettel B."/>
            <person name="Barry K.W."/>
            <person name="Haridas S."/>
            <person name="Chen C."/>
            <person name="Bauer D."/>
            <person name="Andreopoulos W."/>
            <person name="Pangilinan J."/>
            <person name="LaButti K."/>
            <person name="Riley R."/>
            <person name="Lipzen A."/>
            <person name="Clum A."/>
            <person name="Drula E."/>
            <person name="Henrissat B."/>
            <person name="Kohler A."/>
            <person name="Grigoriev I.V."/>
            <person name="Martin F.M."/>
            <person name="Hacquard S."/>
        </authorList>
    </citation>
    <scope>NUCLEOTIDE SEQUENCE [LARGE SCALE GENOMIC DNA]</scope>
    <source>
        <strain evidence="1 2">MPI-SDFR-AT-0080</strain>
    </source>
</reference>
<proteinExistence type="predicted"/>
<evidence type="ECO:0000313" key="1">
    <source>
        <dbReference type="EMBL" id="KAH7042009.1"/>
    </source>
</evidence>